<dbReference type="HOGENOM" id="CLU_2921779_0_0_6"/>
<protein>
    <submittedName>
        <fullName evidence="1">Uncharacterized protein</fullName>
    </submittedName>
</protein>
<dbReference type="EMBL" id="FN667742">
    <property type="protein sequence ID" value="CBJ92430.1"/>
    <property type="molecule type" value="Genomic_DNA"/>
</dbReference>
<sequence>MLFYLKVTAYLCTVNFYEWLLRREMRKACQLFKNLKYQRVAFEWVENERLNGSVSTLHALI</sequence>
<keyword evidence="2" id="KW-1185">Reference proteome</keyword>
<dbReference type="AlphaFoldDB" id="D3VEX3"/>
<evidence type="ECO:0000313" key="1">
    <source>
        <dbReference type="EMBL" id="CBJ92430.1"/>
    </source>
</evidence>
<reference evidence="1 2" key="1">
    <citation type="journal article" date="2011" name="PLoS ONE">
        <title>The entomopathogenic bacterial endosymbionts xenorhabdus and photorhabdus: convergent lifestyles from divergent genomes.</title>
        <authorList>
            <person name="Chaston J.M."/>
            <person name="Suen G."/>
            <person name="Tucker S.L."/>
            <person name="Andersen A.W."/>
            <person name="Bhasin A."/>
            <person name="Bode E."/>
            <person name="Bode H.B."/>
            <person name="Brachmann A.O."/>
            <person name="Cowles C.E."/>
            <person name="Cowles K.N."/>
            <person name="Darby C."/>
            <person name="de Leon L."/>
            <person name="Drace K."/>
            <person name="Du Z."/>
            <person name="Givaudan A."/>
            <person name="Herbert Tran E.E."/>
            <person name="Jewell K.A."/>
            <person name="Knack J.J."/>
            <person name="Krasomil-Osterfeld K.C."/>
            <person name="Kukor R."/>
            <person name="Lanois A."/>
            <person name="Latreille P."/>
            <person name="Leimgruber N.K."/>
            <person name="Lipke C.M."/>
            <person name="Liu R."/>
            <person name="Lu X."/>
            <person name="Martens E.C."/>
            <person name="Marri P.R."/>
            <person name="Medigue C."/>
            <person name="Menard M.L."/>
            <person name="Miller N.M."/>
            <person name="Morales-Soto N."/>
            <person name="Norton S."/>
            <person name="Ogier J.C."/>
            <person name="Orchard S.S."/>
            <person name="Park D."/>
            <person name="Park Y."/>
            <person name="Qurollo B.A."/>
            <person name="Sugar D.R."/>
            <person name="Richards G.R."/>
            <person name="Rouy Z."/>
            <person name="Slominski B."/>
            <person name="Slominski K."/>
            <person name="Snyder H."/>
            <person name="Tjaden B.C."/>
            <person name="van der Hoeven R."/>
            <person name="Welch R.D."/>
            <person name="Wheeler C."/>
            <person name="Xiang B."/>
            <person name="Barbazuk B."/>
            <person name="Gaudriault S."/>
            <person name="Goodner B."/>
            <person name="Slater S.C."/>
            <person name="Forst S."/>
            <person name="Goldman B.S."/>
            <person name="Goodrich-Blair H."/>
        </authorList>
    </citation>
    <scope>NUCLEOTIDE SEQUENCE [LARGE SCALE GENOMIC DNA]</scope>
    <source>
        <strain evidence="2">ATCC 19061 / DSM 3370 / CCUG 14189 / LMG 1036 / NCIMB 9965 / AN6</strain>
    </source>
</reference>
<evidence type="ECO:0000313" key="2">
    <source>
        <dbReference type="Proteomes" id="UP000008075"/>
    </source>
</evidence>
<name>D3VEX3_XENNA</name>
<gene>
    <name evidence="1" type="ordered locus">XNC1_4408</name>
</gene>
<accession>D3VEX3</accession>
<dbReference type="KEGG" id="xne:XNC1_4408"/>
<dbReference type="Proteomes" id="UP000008075">
    <property type="component" value="Chromosome"/>
</dbReference>
<organism evidence="1 2">
    <name type="scientific">Xenorhabdus nematophila (strain ATCC 19061 / DSM 3370 / CCUG 14189 / LMG 1036 / NCIMB 9965 / AN6)</name>
    <dbReference type="NCBI Taxonomy" id="406817"/>
    <lineage>
        <taxon>Bacteria</taxon>
        <taxon>Pseudomonadati</taxon>
        <taxon>Pseudomonadota</taxon>
        <taxon>Gammaproteobacteria</taxon>
        <taxon>Enterobacterales</taxon>
        <taxon>Morganellaceae</taxon>
        <taxon>Xenorhabdus</taxon>
    </lineage>
</organism>
<proteinExistence type="predicted"/>